<proteinExistence type="predicted"/>
<dbReference type="InParanoid" id="A0A078A1G4"/>
<sequence>MKNYFANLFSKHFILNLLKKQQQTQVRLKFLQKVSNKWLAGIGTCFGIFQNNLVALECIAKWGISIRFFSKSKLIKNQQSIAYNVSKIPRSYNVQQTS</sequence>
<dbReference type="EMBL" id="CCKQ01004528">
    <property type="protein sequence ID" value="CDW75682.1"/>
    <property type="molecule type" value="Genomic_DNA"/>
</dbReference>
<evidence type="ECO:0000313" key="2">
    <source>
        <dbReference type="Proteomes" id="UP000039865"/>
    </source>
</evidence>
<dbReference type="Proteomes" id="UP000039865">
    <property type="component" value="Unassembled WGS sequence"/>
</dbReference>
<gene>
    <name evidence="1" type="primary">Contig1290.g1411</name>
    <name evidence="1" type="ORF">STYLEM_4675</name>
</gene>
<dbReference type="AlphaFoldDB" id="A0A078A1G4"/>
<protein>
    <submittedName>
        <fullName evidence="1">Uncharacterized protein</fullName>
    </submittedName>
</protein>
<accession>A0A078A1G4</accession>
<organism evidence="1 2">
    <name type="scientific">Stylonychia lemnae</name>
    <name type="common">Ciliate</name>
    <dbReference type="NCBI Taxonomy" id="5949"/>
    <lineage>
        <taxon>Eukaryota</taxon>
        <taxon>Sar</taxon>
        <taxon>Alveolata</taxon>
        <taxon>Ciliophora</taxon>
        <taxon>Intramacronucleata</taxon>
        <taxon>Spirotrichea</taxon>
        <taxon>Stichotrichia</taxon>
        <taxon>Sporadotrichida</taxon>
        <taxon>Oxytrichidae</taxon>
        <taxon>Stylonychinae</taxon>
        <taxon>Stylonychia</taxon>
    </lineage>
</organism>
<name>A0A078A1G4_STYLE</name>
<reference evidence="1 2" key="1">
    <citation type="submission" date="2014-06" db="EMBL/GenBank/DDBJ databases">
        <authorList>
            <person name="Swart Estienne"/>
        </authorList>
    </citation>
    <scope>NUCLEOTIDE SEQUENCE [LARGE SCALE GENOMIC DNA]</scope>
    <source>
        <strain evidence="1 2">130c</strain>
    </source>
</reference>
<evidence type="ECO:0000313" key="1">
    <source>
        <dbReference type="EMBL" id="CDW75682.1"/>
    </source>
</evidence>
<keyword evidence="2" id="KW-1185">Reference proteome</keyword>